<dbReference type="EMBL" id="CP023067">
    <property type="protein sequence ID" value="ASY64158.1"/>
    <property type="molecule type" value="Genomic_DNA"/>
</dbReference>
<evidence type="ECO:0000313" key="3">
    <source>
        <dbReference type="Proteomes" id="UP000217211"/>
    </source>
</evidence>
<reference evidence="2 3" key="1">
    <citation type="submission" date="2017-08" db="EMBL/GenBank/DDBJ databases">
        <title>Multipartite genome sequences of Sinorhizobium species nodulating soybeans.</title>
        <authorList>
            <person name="Tian C.F."/>
        </authorList>
    </citation>
    <scope>NUCLEOTIDE SEQUENCE [LARGE SCALE GENOMIC DNA]</scope>
    <source>
        <strain evidence="2 3">CCBAU 05684</strain>
    </source>
</reference>
<protein>
    <submittedName>
        <fullName evidence="2">Uncharacterized protein</fullName>
    </submittedName>
</protein>
<keyword evidence="3" id="KW-1185">Reference proteome</keyword>
<feature type="region of interest" description="Disordered" evidence="1">
    <location>
        <begin position="24"/>
        <end position="50"/>
    </location>
</feature>
<accession>A0A249PE18</accession>
<evidence type="ECO:0000256" key="1">
    <source>
        <dbReference type="SAM" id="MobiDB-lite"/>
    </source>
</evidence>
<evidence type="ECO:0000313" key="2">
    <source>
        <dbReference type="EMBL" id="ASY64158.1"/>
    </source>
</evidence>
<dbReference type="AlphaFoldDB" id="A0A249PE18"/>
<sequence length="50" mass="5545">MFWSGMHHEESRYQEISFEAKCGNCMAPEPKGSKVPGNSAASQDAEGDRR</sequence>
<dbReference type="KEGG" id="esj:SJ05684_c27270"/>
<name>A0A249PE18_9HYPH</name>
<organism evidence="2 3">
    <name type="scientific">Sinorhizobium sojae CCBAU 05684</name>
    <dbReference type="NCBI Taxonomy" id="716928"/>
    <lineage>
        <taxon>Bacteria</taxon>
        <taxon>Pseudomonadati</taxon>
        <taxon>Pseudomonadota</taxon>
        <taxon>Alphaproteobacteria</taxon>
        <taxon>Hyphomicrobiales</taxon>
        <taxon>Rhizobiaceae</taxon>
        <taxon>Sinorhizobium/Ensifer group</taxon>
        <taxon>Sinorhizobium</taxon>
    </lineage>
</organism>
<gene>
    <name evidence="2" type="ORF">SJ05684_c27270</name>
</gene>
<dbReference type="Proteomes" id="UP000217211">
    <property type="component" value="Chromosome"/>
</dbReference>
<proteinExistence type="predicted"/>